<evidence type="ECO:0000313" key="1">
    <source>
        <dbReference type="EMBL" id="KAL3104330.1"/>
    </source>
</evidence>
<keyword evidence="2" id="KW-1185">Reference proteome</keyword>
<dbReference type="EMBL" id="JBICBT010000716">
    <property type="protein sequence ID" value="KAL3104330.1"/>
    <property type="molecule type" value="Genomic_DNA"/>
</dbReference>
<reference evidence="1 2" key="1">
    <citation type="submission" date="2024-10" db="EMBL/GenBank/DDBJ databases">
        <authorList>
            <person name="Kim D."/>
        </authorList>
    </citation>
    <scope>NUCLEOTIDE SEQUENCE [LARGE SCALE GENOMIC DNA]</scope>
    <source>
        <strain evidence="1">BH-2024</strain>
    </source>
</reference>
<name>A0ABD2KMZ1_9BILA</name>
<comment type="caution">
    <text evidence="1">The sequence shown here is derived from an EMBL/GenBank/DDBJ whole genome shotgun (WGS) entry which is preliminary data.</text>
</comment>
<sequence length="203" mass="23353">MMVAQIVVSKWRTVWRQMPAATLVDGGEQRQRQQVSKRTERTLPIPQGPLPDQVVGFKHICIQYVDQSVIDFLKRIGRLLETPTFGVYLLMDNDDSRGWQMTQQIWPLICNNIRVLYFGDCDHRYGLRTLDKLRRNVSPTVLRECQNLRRIICNKIEAHNLLEVDDGANATSGQALLKWLDTPLANGCPKELGHLAISNWNFI</sequence>
<accession>A0ABD2KMZ1</accession>
<dbReference type="Proteomes" id="UP001620626">
    <property type="component" value="Unassembled WGS sequence"/>
</dbReference>
<organism evidence="1 2">
    <name type="scientific">Heterodera trifolii</name>
    <dbReference type="NCBI Taxonomy" id="157864"/>
    <lineage>
        <taxon>Eukaryota</taxon>
        <taxon>Metazoa</taxon>
        <taxon>Ecdysozoa</taxon>
        <taxon>Nematoda</taxon>
        <taxon>Chromadorea</taxon>
        <taxon>Rhabditida</taxon>
        <taxon>Tylenchina</taxon>
        <taxon>Tylenchomorpha</taxon>
        <taxon>Tylenchoidea</taxon>
        <taxon>Heteroderidae</taxon>
        <taxon>Heteroderinae</taxon>
        <taxon>Heterodera</taxon>
    </lineage>
</organism>
<protein>
    <submittedName>
        <fullName evidence="1">Uncharacterized protein</fullName>
    </submittedName>
</protein>
<dbReference type="AlphaFoldDB" id="A0ABD2KMZ1"/>
<gene>
    <name evidence="1" type="ORF">niasHT_029115</name>
</gene>
<proteinExistence type="predicted"/>
<evidence type="ECO:0000313" key="2">
    <source>
        <dbReference type="Proteomes" id="UP001620626"/>
    </source>
</evidence>